<gene>
    <name evidence="1" type="ORF">DYBT9275_01888</name>
</gene>
<dbReference type="Proteomes" id="UP000680038">
    <property type="component" value="Unassembled WGS sequence"/>
</dbReference>
<comment type="caution">
    <text evidence="1">The sequence shown here is derived from an EMBL/GenBank/DDBJ whole genome shotgun (WGS) entry which is preliminary data.</text>
</comment>
<name>A0A916JBH5_9BACT</name>
<evidence type="ECO:0000313" key="1">
    <source>
        <dbReference type="EMBL" id="CAG4997946.1"/>
    </source>
</evidence>
<keyword evidence="2" id="KW-1185">Reference proteome</keyword>
<dbReference type="EMBL" id="CAJRAF010000002">
    <property type="protein sequence ID" value="CAG4997946.1"/>
    <property type="molecule type" value="Genomic_DNA"/>
</dbReference>
<organism evidence="1 2">
    <name type="scientific">Dyadobacter helix</name>
    <dbReference type="NCBI Taxonomy" id="2822344"/>
    <lineage>
        <taxon>Bacteria</taxon>
        <taxon>Pseudomonadati</taxon>
        <taxon>Bacteroidota</taxon>
        <taxon>Cytophagia</taxon>
        <taxon>Cytophagales</taxon>
        <taxon>Spirosomataceae</taxon>
        <taxon>Dyadobacter</taxon>
    </lineage>
</organism>
<sequence length="29" mass="3226">MQDINFLSVKHPAPDLLDGIGLGTWLVQF</sequence>
<evidence type="ECO:0000313" key="2">
    <source>
        <dbReference type="Proteomes" id="UP000680038"/>
    </source>
</evidence>
<reference evidence="1" key="1">
    <citation type="submission" date="2021-04" db="EMBL/GenBank/DDBJ databases">
        <authorList>
            <person name="Rodrigo-Torres L."/>
            <person name="Arahal R. D."/>
            <person name="Lucena T."/>
        </authorList>
    </citation>
    <scope>NUCLEOTIDE SEQUENCE</scope>
    <source>
        <strain evidence="1">CECT 9275</strain>
    </source>
</reference>
<accession>A0A916JBH5</accession>
<proteinExistence type="predicted"/>
<protein>
    <submittedName>
        <fullName evidence="1">Uncharacterized protein</fullName>
    </submittedName>
</protein>
<dbReference type="AlphaFoldDB" id="A0A916JBH5"/>